<proteinExistence type="predicted"/>
<accession>A0A6C0DPU2</accession>
<feature type="transmembrane region" description="Helical" evidence="1">
    <location>
        <begin position="86"/>
        <end position="116"/>
    </location>
</feature>
<dbReference type="EMBL" id="MN739658">
    <property type="protein sequence ID" value="QHT18637.1"/>
    <property type="molecule type" value="Genomic_DNA"/>
</dbReference>
<evidence type="ECO:0000313" key="2">
    <source>
        <dbReference type="EMBL" id="QHT18637.1"/>
    </source>
</evidence>
<keyword evidence="1" id="KW-0812">Transmembrane</keyword>
<reference evidence="2" key="1">
    <citation type="journal article" date="2020" name="Nature">
        <title>Giant virus diversity and host interactions through global metagenomics.</title>
        <authorList>
            <person name="Schulz F."/>
            <person name="Roux S."/>
            <person name="Paez-Espino D."/>
            <person name="Jungbluth S."/>
            <person name="Walsh D.A."/>
            <person name="Denef V.J."/>
            <person name="McMahon K.D."/>
            <person name="Konstantinidis K.T."/>
            <person name="Eloe-Fadrosh E.A."/>
            <person name="Kyrpides N.C."/>
            <person name="Woyke T."/>
        </authorList>
    </citation>
    <scope>NUCLEOTIDE SEQUENCE</scope>
    <source>
        <strain evidence="2">GVMAG-M-3300023174-47</strain>
    </source>
</reference>
<keyword evidence="1" id="KW-1133">Transmembrane helix</keyword>
<feature type="transmembrane region" description="Helical" evidence="1">
    <location>
        <begin position="122"/>
        <end position="142"/>
    </location>
</feature>
<name>A0A6C0DPU2_9ZZZZ</name>
<sequence length="143" mass="16627">MQLVEGLRWIHAIDERILAIAGKVVLYAQPVAAFYEAKKYSFILPYMILQTATELMYGSRDLRFVKAKDGHFEWKWNFDVISLPALAYWIGLALGTYYILSVEVSLIMLGLLAYFFINHAKYGTYGSLWCVSVNLLWVYYLYK</sequence>
<evidence type="ECO:0000256" key="1">
    <source>
        <dbReference type="SAM" id="Phobius"/>
    </source>
</evidence>
<protein>
    <submittedName>
        <fullName evidence="2">Uncharacterized protein</fullName>
    </submittedName>
</protein>
<organism evidence="2">
    <name type="scientific">viral metagenome</name>
    <dbReference type="NCBI Taxonomy" id="1070528"/>
    <lineage>
        <taxon>unclassified sequences</taxon>
        <taxon>metagenomes</taxon>
        <taxon>organismal metagenomes</taxon>
    </lineage>
</organism>
<keyword evidence="1" id="KW-0472">Membrane</keyword>
<dbReference type="AlphaFoldDB" id="A0A6C0DPU2"/>